<proteinExistence type="predicted"/>
<dbReference type="Proteomes" id="UP000663069">
    <property type="component" value="Chromosome"/>
</dbReference>
<evidence type="ECO:0000313" key="1">
    <source>
        <dbReference type="EMBL" id="QPB42829.1"/>
    </source>
</evidence>
<accession>A0ABX6UYF8</accession>
<reference evidence="1 2" key="1">
    <citation type="submission" date="2020-10" db="EMBL/GenBank/DDBJ databases">
        <title>Genome Sequencing of Rodentibacter spp. strain DSM111151.</title>
        <authorList>
            <person name="Benga L."/>
            <person name="Lautwein T."/>
        </authorList>
    </citation>
    <scope>NUCLEOTIDE SEQUENCE [LARGE SCALE GENOMIC DNA]</scope>
    <source>
        <strain evidence="1 2">DSM 111151</strain>
    </source>
</reference>
<name>A0ABX6UYF8_9PAST</name>
<gene>
    <name evidence="1" type="ORF">IHV77_01505</name>
</gene>
<dbReference type="EMBL" id="CP063056">
    <property type="protein sequence ID" value="QPB42829.1"/>
    <property type="molecule type" value="Genomic_DNA"/>
</dbReference>
<evidence type="ECO:0000313" key="2">
    <source>
        <dbReference type="Proteomes" id="UP000663069"/>
    </source>
</evidence>
<protein>
    <submittedName>
        <fullName evidence="1">Uncharacterized protein</fullName>
    </submittedName>
</protein>
<keyword evidence="2" id="KW-1185">Reference proteome</keyword>
<sequence length="64" mass="7687">MNLTIKYQQRRGETLYSWDYLDNNGYILAFSKSWFNSLDETYSDFLYQLQGISVTFREAEINDI</sequence>
<organism evidence="1 2">
    <name type="scientific">Rodentibacter haemolyticus</name>
    <dbReference type="NCBI Taxonomy" id="2778911"/>
    <lineage>
        <taxon>Bacteria</taxon>
        <taxon>Pseudomonadati</taxon>
        <taxon>Pseudomonadota</taxon>
        <taxon>Gammaproteobacteria</taxon>
        <taxon>Pasteurellales</taxon>
        <taxon>Pasteurellaceae</taxon>
        <taxon>Rodentibacter</taxon>
    </lineage>
</organism>
<dbReference type="RefSeq" id="WP_194812406.1">
    <property type="nucleotide sequence ID" value="NZ_CP063056.1"/>
</dbReference>